<protein>
    <submittedName>
        <fullName evidence="1">Uncharacterized protein</fullName>
    </submittedName>
</protein>
<dbReference type="Pfam" id="PF08671">
    <property type="entry name" value="SinI"/>
    <property type="match status" value="1"/>
</dbReference>
<dbReference type="Proteomes" id="UP000216961">
    <property type="component" value="Unassembled WGS sequence"/>
</dbReference>
<proteinExistence type="predicted"/>
<gene>
    <name evidence="1" type="ORF">CHH57_09080</name>
</gene>
<dbReference type="RefSeq" id="WP_095329938.1">
    <property type="nucleotide sequence ID" value="NZ_CP026031.1"/>
</dbReference>
<dbReference type="PROSITE" id="PS51500">
    <property type="entry name" value="SIN"/>
    <property type="match status" value="1"/>
</dbReference>
<dbReference type="AlphaFoldDB" id="A0A268FDW7"/>
<accession>A0A268FDW7</accession>
<dbReference type="InterPro" id="IPR010981">
    <property type="entry name" value="SinR/SinI_dimer_dom"/>
</dbReference>
<dbReference type="KEGG" id="bcir:C2I06_14165"/>
<dbReference type="GO" id="GO:0006355">
    <property type="term" value="P:regulation of DNA-templated transcription"/>
    <property type="evidence" value="ECO:0007669"/>
    <property type="project" value="InterPro"/>
</dbReference>
<dbReference type="InterPro" id="IPR036281">
    <property type="entry name" value="SinR/SinI_dimer_dom_sf"/>
</dbReference>
<reference evidence="1 2" key="1">
    <citation type="submission" date="2017-07" db="EMBL/GenBank/DDBJ databases">
        <title>Isolation and whole genome analysis of endospore-forming bacteria from heroin.</title>
        <authorList>
            <person name="Kalinowski J."/>
            <person name="Ahrens B."/>
            <person name="Al-Dilaimi A."/>
            <person name="Winkler A."/>
            <person name="Wibberg D."/>
            <person name="Schleenbecker U."/>
            <person name="Ruckert C."/>
            <person name="Wolfel R."/>
            <person name="Grass G."/>
        </authorList>
    </citation>
    <scope>NUCLEOTIDE SEQUENCE [LARGE SCALE GENOMIC DNA]</scope>
    <source>
        <strain evidence="1 2">7521-2</strain>
    </source>
</reference>
<evidence type="ECO:0000313" key="1">
    <source>
        <dbReference type="EMBL" id="PAD83565.1"/>
    </source>
</evidence>
<name>A0A268FDW7_NIACI</name>
<dbReference type="GO" id="GO:0046983">
    <property type="term" value="F:protein dimerization activity"/>
    <property type="evidence" value="ECO:0007669"/>
    <property type="project" value="InterPro"/>
</dbReference>
<organism evidence="1 2">
    <name type="scientific">Niallia circulans</name>
    <name type="common">Bacillus circulans</name>
    <dbReference type="NCBI Taxonomy" id="1397"/>
    <lineage>
        <taxon>Bacteria</taxon>
        <taxon>Bacillati</taxon>
        <taxon>Bacillota</taxon>
        <taxon>Bacilli</taxon>
        <taxon>Bacillales</taxon>
        <taxon>Bacillaceae</taxon>
        <taxon>Niallia</taxon>
    </lineage>
</organism>
<dbReference type="SUPFAM" id="SSF47406">
    <property type="entry name" value="SinR repressor dimerisation domain-like"/>
    <property type="match status" value="1"/>
</dbReference>
<comment type="caution">
    <text evidence="1">The sequence shown here is derived from an EMBL/GenBank/DDBJ whole genome shotgun (WGS) entry which is preliminary data.</text>
</comment>
<sequence>MINLFPTEIQTESNLDSEWLSLISEAKKQGLTQEEVRAMLTILENSNE</sequence>
<dbReference type="EMBL" id="NPBQ01000056">
    <property type="protein sequence ID" value="PAD83565.1"/>
    <property type="molecule type" value="Genomic_DNA"/>
</dbReference>
<evidence type="ECO:0000313" key="2">
    <source>
        <dbReference type="Proteomes" id="UP000216961"/>
    </source>
</evidence>